<dbReference type="Ensembl" id="ENSSFAT00005012812.1">
    <property type="protein sequence ID" value="ENSSFAP00005012273.1"/>
    <property type="gene ID" value="ENSSFAG00005006811.1"/>
</dbReference>
<reference evidence="9" key="2">
    <citation type="submission" date="2025-08" db="UniProtKB">
        <authorList>
            <consortium name="Ensembl"/>
        </authorList>
    </citation>
    <scope>IDENTIFICATION</scope>
</reference>
<feature type="chain" id="PRO_5025421214" description="C1q domain-containing protein" evidence="7">
    <location>
        <begin position="21"/>
        <end position="476"/>
    </location>
</feature>
<dbReference type="SMART" id="SM00110">
    <property type="entry name" value="C1Q"/>
    <property type="match status" value="1"/>
</dbReference>
<comment type="subcellular location">
    <subcellularLocation>
        <location evidence="1">Secreted</location>
        <location evidence="1">Extracellular space</location>
        <location evidence="1">Extracellular matrix</location>
    </subcellularLocation>
</comment>
<dbReference type="Gene3D" id="2.60.120.40">
    <property type="match status" value="1"/>
</dbReference>
<feature type="region of interest" description="Disordered" evidence="6">
    <location>
        <begin position="145"/>
        <end position="322"/>
    </location>
</feature>
<dbReference type="PROSITE" id="PS50871">
    <property type="entry name" value="C1Q"/>
    <property type="match status" value="1"/>
</dbReference>
<dbReference type="Pfam" id="PF00386">
    <property type="entry name" value="C1q"/>
    <property type="match status" value="1"/>
</dbReference>
<feature type="signal peptide" evidence="7">
    <location>
        <begin position="1"/>
        <end position="20"/>
    </location>
</feature>
<sequence>MFLRLLELCVLSAVLSAVSGEDGEDATVSPEAHTLPSWYGGNGEAFSVDPDSQKLPRLRSPVGQDFLVDPNTFFNSSELPSDGSEESGFPDDPDHVVQMWPPAGNMTKTDNKHRMFDGPAIAPPPEDDGPQGETGVCPASCQTVPGRPGPQGLPGPAGGQGLPGVKGLTGSKGVKGIKGDPGRTGDPGMTGEKGDQGEQGVCECTDGRDGTDGQLGPKGDKGDKGATGLKGLMGSKGMKGAKGDLGRTGDPGMTGEKGDRGEQGMCECTDGRDGTDGQQGQKGDKGDQGATGAQGAQGTAGVQGSKGELGFRGPPGPCSPAVQSAFSARLNESFPRRDWPVAFHTVLSNQQRHFEASMGTYTAPVNGSYVFSFHLSVAGKPLKVGLFVNHQPVFKLTEVHIPTTTSHQVALHLRAGDRAWLQVKDEQTNGMYSSRESASTFSGFLLYPDSCEQYVPAAMVVMIFGRCASSPSVGPT</sequence>
<feature type="domain" description="C1q" evidence="8">
    <location>
        <begin position="319"/>
        <end position="452"/>
    </location>
</feature>
<evidence type="ECO:0000313" key="9">
    <source>
        <dbReference type="Ensembl" id="ENSSFAP00005012273.1"/>
    </source>
</evidence>
<keyword evidence="5" id="KW-0176">Collagen</keyword>
<reference evidence="9" key="3">
    <citation type="submission" date="2025-09" db="UniProtKB">
        <authorList>
            <consortium name="Ensembl"/>
        </authorList>
    </citation>
    <scope>IDENTIFICATION</scope>
</reference>
<dbReference type="SUPFAM" id="SSF49842">
    <property type="entry name" value="TNF-like"/>
    <property type="match status" value="1"/>
</dbReference>
<evidence type="ECO:0000256" key="7">
    <source>
        <dbReference type="SAM" id="SignalP"/>
    </source>
</evidence>
<evidence type="ECO:0000313" key="10">
    <source>
        <dbReference type="Proteomes" id="UP000472267"/>
    </source>
</evidence>
<proteinExistence type="predicted"/>
<dbReference type="PRINTS" id="PR00007">
    <property type="entry name" value="COMPLEMNTC1Q"/>
</dbReference>
<evidence type="ECO:0000256" key="2">
    <source>
        <dbReference type="ARBA" id="ARBA00022525"/>
    </source>
</evidence>
<reference evidence="9" key="1">
    <citation type="submission" date="2019-06" db="EMBL/GenBank/DDBJ databases">
        <authorList>
            <consortium name="Wellcome Sanger Institute Data Sharing"/>
        </authorList>
    </citation>
    <scope>NUCLEOTIDE SEQUENCE [LARGE SCALE GENOMIC DNA]</scope>
</reference>
<evidence type="ECO:0000256" key="6">
    <source>
        <dbReference type="SAM" id="MobiDB-lite"/>
    </source>
</evidence>
<feature type="compositionally biased region" description="Gly residues" evidence="6">
    <location>
        <begin position="155"/>
        <end position="164"/>
    </location>
</feature>
<dbReference type="PANTHER" id="PTHR15427">
    <property type="entry name" value="EMILIN ELASTIN MICROFIBRIL INTERFACE-LOCATED PROTEIN ELASTIN MICROFIBRIL INTERFACER"/>
    <property type="match status" value="1"/>
</dbReference>
<dbReference type="InterPro" id="IPR050392">
    <property type="entry name" value="Collagen/C1q_domain"/>
</dbReference>
<accession>A0A672G076</accession>
<keyword evidence="4 7" id="KW-0732">Signal</keyword>
<feature type="compositionally biased region" description="Low complexity" evidence="6">
    <location>
        <begin position="229"/>
        <end position="238"/>
    </location>
</feature>
<name>A0A672G076_SALFA</name>
<dbReference type="InParanoid" id="A0A672G076"/>
<protein>
    <recommendedName>
        <fullName evidence="8">C1q domain-containing protein</fullName>
    </recommendedName>
</protein>
<dbReference type="Pfam" id="PF01391">
    <property type="entry name" value="Collagen"/>
    <property type="match status" value="3"/>
</dbReference>
<dbReference type="AlphaFoldDB" id="A0A672G076"/>
<keyword evidence="10" id="KW-1185">Reference proteome</keyword>
<organism evidence="9 10">
    <name type="scientific">Salarias fasciatus</name>
    <name type="common">Jewelled blenny</name>
    <name type="synonym">Blennius fasciatus</name>
    <dbReference type="NCBI Taxonomy" id="181472"/>
    <lineage>
        <taxon>Eukaryota</taxon>
        <taxon>Metazoa</taxon>
        <taxon>Chordata</taxon>
        <taxon>Craniata</taxon>
        <taxon>Vertebrata</taxon>
        <taxon>Euteleostomi</taxon>
        <taxon>Actinopterygii</taxon>
        <taxon>Neopterygii</taxon>
        <taxon>Teleostei</taxon>
        <taxon>Neoteleostei</taxon>
        <taxon>Acanthomorphata</taxon>
        <taxon>Ovalentaria</taxon>
        <taxon>Blenniimorphae</taxon>
        <taxon>Blenniiformes</taxon>
        <taxon>Blennioidei</taxon>
        <taxon>Blenniidae</taxon>
        <taxon>Salariinae</taxon>
        <taxon>Salarias</taxon>
    </lineage>
</organism>
<dbReference type="InterPro" id="IPR001073">
    <property type="entry name" value="C1q_dom"/>
</dbReference>
<dbReference type="PANTHER" id="PTHR15427:SF52">
    <property type="entry name" value="C1Q DOMAIN-CONTAINING PROTEIN"/>
    <property type="match status" value="1"/>
</dbReference>
<keyword evidence="2" id="KW-0964">Secreted</keyword>
<evidence type="ECO:0000256" key="1">
    <source>
        <dbReference type="ARBA" id="ARBA00004498"/>
    </source>
</evidence>
<evidence type="ECO:0000256" key="4">
    <source>
        <dbReference type="ARBA" id="ARBA00022729"/>
    </source>
</evidence>
<dbReference type="InterPro" id="IPR008160">
    <property type="entry name" value="Collagen"/>
</dbReference>
<evidence type="ECO:0000259" key="8">
    <source>
        <dbReference type="PROSITE" id="PS50871"/>
    </source>
</evidence>
<feature type="compositionally biased region" description="Low complexity" evidence="6">
    <location>
        <begin position="288"/>
        <end position="303"/>
    </location>
</feature>
<dbReference type="InterPro" id="IPR008983">
    <property type="entry name" value="Tumour_necrosis_fac-like_dom"/>
</dbReference>
<dbReference type="Proteomes" id="UP000472267">
    <property type="component" value="Chromosome 18"/>
</dbReference>
<evidence type="ECO:0000256" key="5">
    <source>
        <dbReference type="ARBA" id="ARBA00023119"/>
    </source>
</evidence>
<keyword evidence="3" id="KW-0272">Extracellular matrix</keyword>
<evidence type="ECO:0000256" key="3">
    <source>
        <dbReference type="ARBA" id="ARBA00022530"/>
    </source>
</evidence>
<dbReference type="OMA" id="MIFGRCA"/>